<keyword evidence="2" id="KW-1185">Reference proteome</keyword>
<dbReference type="Pfam" id="PF09808">
    <property type="entry name" value="SNAPC1"/>
    <property type="match status" value="1"/>
</dbReference>
<dbReference type="InterPro" id="IPR019188">
    <property type="entry name" value="SNAPC1"/>
</dbReference>
<accession>A0A1G4IAA4</accession>
<evidence type="ECO:0000313" key="2">
    <source>
        <dbReference type="Proteomes" id="UP000195570"/>
    </source>
</evidence>
<organism evidence="1 2">
    <name type="scientific">Trypanosoma equiperdum</name>
    <dbReference type="NCBI Taxonomy" id="5694"/>
    <lineage>
        <taxon>Eukaryota</taxon>
        <taxon>Discoba</taxon>
        <taxon>Euglenozoa</taxon>
        <taxon>Kinetoplastea</taxon>
        <taxon>Metakinetoplastina</taxon>
        <taxon>Trypanosomatida</taxon>
        <taxon>Trypanosomatidae</taxon>
        <taxon>Trypanosoma</taxon>
    </lineage>
</organism>
<dbReference type="RefSeq" id="XP_067079889.1">
    <property type="nucleotide sequence ID" value="XM_067223788.1"/>
</dbReference>
<dbReference type="VEuPathDB" id="TriTrypDB:TEOVI_000526100"/>
<name>A0A1G4IAA4_TRYEQ</name>
<reference evidence="1" key="1">
    <citation type="submission" date="2016-09" db="EMBL/GenBank/DDBJ databases">
        <authorList>
            <person name="Hebert L."/>
            <person name="Moumen B."/>
        </authorList>
    </citation>
    <scope>NUCLEOTIDE SEQUENCE [LARGE SCALE GENOMIC DNA]</scope>
    <source>
        <strain evidence="1">OVI</strain>
    </source>
</reference>
<dbReference type="EMBL" id="CZPT02001075">
    <property type="protein sequence ID" value="SCU68806.1"/>
    <property type="molecule type" value="Genomic_DNA"/>
</dbReference>
<proteinExistence type="predicted"/>
<sequence length="234" mass="26054">MQQRLVLIATDFVTLYQEALSRQLLTPAALTPDAFKDLFDRINVEYMHYAGAGATQPYFEDVVENLLQLAAAYITLPPDAAPNSRAFGVYLTFFLYATQPAIETSPVKVQISLGTLQRYVEDIDSTARDNQGVITSLGCRVSDGEKRLLLALHKSGALKVMPFIDDSLYVRTLIEVHEQAGLPLLTCVAPQRSNPSPHIALEGGTCVDDDLSNQLHAYREMRRRINTESLLKRK</sequence>
<protein>
    <submittedName>
        <fullName evidence="1">Small nuclear RNA-activating protein</fullName>
    </submittedName>
</protein>
<dbReference type="GeneID" id="92379201"/>
<gene>
    <name evidence="1" type="ORF">TEOVI_000526100</name>
</gene>
<comment type="caution">
    <text evidence="1">The sequence shown here is derived from an EMBL/GenBank/DDBJ whole genome shotgun (WGS) entry which is preliminary data.</text>
</comment>
<dbReference type="AlphaFoldDB" id="A0A1G4IAA4"/>
<evidence type="ECO:0000313" key="1">
    <source>
        <dbReference type="EMBL" id="SCU68806.1"/>
    </source>
</evidence>
<dbReference type="Proteomes" id="UP000195570">
    <property type="component" value="Unassembled WGS sequence"/>
</dbReference>